<dbReference type="GO" id="GO:0005739">
    <property type="term" value="C:mitochondrion"/>
    <property type="evidence" value="ECO:0007669"/>
    <property type="project" value="UniProtKB-SubCell"/>
</dbReference>
<dbReference type="EMBL" id="JNOM01000032">
    <property type="protein sequence ID" value="KNG89417.1"/>
    <property type="molecule type" value="Genomic_DNA"/>
</dbReference>
<dbReference type="SUPFAM" id="SSF56112">
    <property type="entry name" value="Protein kinase-like (PK-like)"/>
    <property type="match status" value="1"/>
</dbReference>
<dbReference type="InterPro" id="IPR051035">
    <property type="entry name" value="Mito_inheritance_9"/>
</dbReference>
<organism evidence="8 9">
    <name type="scientific">Aspergillus nomiae NRRL (strain ATCC 15546 / NRRL 13137 / CBS 260.88 / M93)</name>
    <dbReference type="NCBI Taxonomy" id="1509407"/>
    <lineage>
        <taxon>Eukaryota</taxon>
        <taxon>Fungi</taxon>
        <taxon>Dikarya</taxon>
        <taxon>Ascomycota</taxon>
        <taxon>Pezizomycotina</taxon>
        <taxon>Eurotiomycetes</taxon>
        <taxon>Eurotiomycetidae</taxon>
        <taxon>Eurotiales</taxon>
        <taxon>Aspergillaceae</taxon>
        <taxon>Aspergillus</taxon>
        <taxon>Aspergillus subgen. Circumdati</taxon>
    </lineage>
</organism>
<sequence>LQNRYVSFDLNALIKIAEEAAGDDAVCVNISKLPKGNFNKAFLATMQDGRELVVKIPHPNAGPSHYTTASEVATMQYARENLHLPVPKVITYCSRVVESKLGSEYIVMEKAQGIELSRMWESLKPRDKLSITKQIGSITSTLSRAGFPYHGSLYLRKDVSESESIKFDDTFAIGPTTGRAWFDDRRGEVDIDRGP</sequence>
<reference evidence="8 9" key="1">
    <citation type="submission" date="2014-06" db="EMBL/GenBank/DDBJ databases">
        <title>The Genome of the Aflatoxigenic Filamentous Fungus Aspergillus nomius.</title>
        <authorList>
            <person name="Moore M.G."/>
            <person name="Shannon B.M."/>
            <person name="Brian M.M."/>
        </authorList>
    </citation>
    <scope>NUCLEOTIDE SEQUENCE [LARGE SCALE GENOMIC DNA]</scope>
    <source>
        <strain evidence="8 9">NRRL 13137</strain>
    </source>
</reference>
<dbReference type="Gene3D" id="3.30.200.20">
    <property type="entry name" value="Phosphorylase Kinase, domain 1"/>
    <property type="match status" value="1"/>
</dbReference>
<feature type="non-terminal residue" evidence="8">
    <location>
        <position position="1"/>
    </location>
</feature>
<keyword evidence="5" id="KW-0496">Mitochondrion</keyword>
<keyword evidence="9" id="KW-1185">Reference proteome</keyword>
<evidence type="ECO:0000256" key="6">
    <source>
        <dbReference type="ARBA" id="ARBA00031849"/>
    </source>
</evidence>
<keyword evidence="4" id="KW-0809">Transit peptide</keyword>
<comment type="similarity">
    <text evidence="2">Belongs to the AIM9 family.</text>
</comment>
<feature type="domain" description="Aminoglycoside phosphotransferase" evidence="7">
    <location>
        <begin position="30"/>
        <end position="148"/>
    </location>
</feature>
<proteinExistence type="inferred from homology"/>
<dbReference type="RefSeq" id="XP_015410340.1">
    <property type="nucleotide sequence ID" value="XM_015547146.1"/>
</dbReference>
<dbReference type="Pfam" id="PF01636">
    <property type="entry name" value="APH"/>
    <property type="match status" value="1"/>
</dbReference>
<evidence type="ECO:0000256" key="2">
    <source>
        <dbReference type="ARBA" id="ARBA00005543"/>
    </source>
</evidence>
<dbReference type="InterPro" id="IPR002575">
    <property type="entry name" value="Aminoglycoside_PTrfase"/>
</dbReference>
<gene>
    <name evidence="8" type="ORF">ANOM_001889</name>
</gene>
<name>A0A0L1JCF2_ASPN3</name>
<dbReference type="PANTHER" id="PTHR36091">
    <property type="entry name" value="ALTERED INHERITANCE OF MITOCHONDRIA PROTEIN 9, MITOCHONDRIAL"/>
    <property type="match status" value="1"/>
</dbReference>
<evidence type="ECO:0000259" key="7">
    <source>
        <dbReference type="Pfam" id="PF01636"/>
    </source>
</evidence>
<evidence type="ECO:0000256" key="4">
    <source>
        <dbReference type="ARBA" id="ARBA00022946"/>
    </source>
</evidence>
<evidence type="ECO:0000256" key="1">
    <source>
        <dbReference type="ARBA" id="ARBA00004173"/>
    </source>
</evidence>
<evidence type="ECO:0000256" key="3">
    <source>
        <dbReference type="ARBA" id="ARBA00016197"/>
    </source>
</evidence>
<evidence type="ECO:0000313" key="8">
    <source>
        <dbReference type="EMBL" id="KNG89417.1"/>
    </source>
</evidence>
<protein>
    <recommendedName>
        <fullName evidence="3">Altered inheritance of mitochondria protein 9, mitochondrial</fullName>
    </recommendedName>
    <alternativeName>
        <fullName evidence="6">Found in mitochondrial proteome protein 29</fullName>
    </alternativeName>
</protein>
<dbReference type="AlphaFoldDB" id="A0A0L1JCF2"/>
<comment type="caution">
    <text evidence="8">The sequence shown here is derived from an EMBL/GenBank/DDBJ whole genome shotgun (WGS) entry which is preliminary data.</text>
</comment>
<dbReference type="OrthoDB" id="2831558at2759"/>
<dbReference type="InterPro" id="IPR011009">
    <property type="entry name" value="Kinase-like_dom_sf"/>
</dbReference>
<evidence type="ECO:0000313" key="9">
    <source>
        <dbReference type="Proteomes" id="UP000037505"/>
    </source>
</evidence>
<dbReference type="PANTHER" id="PTHR36091:SF1">
    <property type="entry name" value="ALTERED INHERITANCE OF MITOCHONDRIA PROTEIN 9, MITOCHONDRIAL"/>
    <property type="match status" value="1"/>
</dbReference>
<comment type="subcellular location">
    <subcellularLocation>
        <location evidence="1">Mitochondrion</location>
    </subcellularLocation>
</comment>
<dbReference type="GeneID" id="26803693"/>
<accession>A0A0L1JCF2</accession>
<evidence type="ECO:0000256" key="5">
    <source>
        <dbReference type="ARBA" id="ARBA00023128"/>
    </source>
</evidence>
<dbReference type="Proteomes" id="UP000037505">
    <property type="component" value="Unassembled WGS sequence"/>
</dbReference>